<name>A0A5C3M3A3_9AGAR</name>
<feature type="compositionally biased region" description="Low complexity" evidence="1">
    <location>
        <begin position="45"/>
        <end position="61"/>
    </location>
</feature>
<dbReference type="EMBL" id="ML213600">
    <property type="protein sequence ID" value="TFK39307.1"/>
    <property type="molecule type" value="Genomic_DNA"/>
</dbReference>
<feature type="compositionally biased region" description="Low complexity" evidence="1">
    <location>
        <begin position="143"/>
        <end position="163"/>
    </location>
</feature>
<evidence type="ECO:0000313" key="3">
    <source>
        <dbReference type="Proteomes" id="UP000308652"/>
    </source>
</evidence>
<protein>
    <submittedName>
        <fullName evidence="2">Uncharacterized protein</fullName>
    </submittedName>
</protein>
<dbReference type="AlphaFoldDB" id="A0A5C3M3A3"/>
<feature type="compositionally biased region" description="Polar residues" evidence="1">
    <location>
        <begin position="199"/>
        <end position="208"/>
    </location>
</feature>
<feature type="compositionally biased region" description="Low complexity" evidence="1">
    <location>
        <begin position="633"/>
        <end position="648"/>
    </location>
</feature>
<evidence type="ECO:0000313" key="2">
    <source>
        <dbReference type="EMBL" id="TFK39307.1"/>
    </source>
</evidence>
<proteinExistence type="predicted"/>
<feature type="region of interest" description="Disordered" evidence="1">
    <location>
        <begin position="16"/>
        <end position="116"/>
    </location>
</feature>
<evidence type="ECO:0000256" key="1">
    <source>
        <dbReference type="SAM" id="MobiDB-lite"/>
    </source>
</evidence>
<feature type="region of interest" description="Disordered" evidence="1">
    <location>
        <begin position="561"/>
        <end position="666"/>
    </location>
</feature>
<dbReference type="OrthoDB" id="2692698at2759"/>
<feature type="compositionally biased region" description="Low complexity" evidence="1">
    <location>
        <begin position="580"/>
        <end position="602"/>
    </location>
</feature>
<feature type="compositionally biased region" description="Pro residues" evidence="1">
    <location>
        <begin position="308"/>
        <end position="319"/>
    </location>
</feature>
<feature type="compositionally biased region" description="Low complexity" evidence="1">
    <location>
        <begin position="323"/>
        <end position="342"/>
    </location>
</feature>
<feature type="region of interest" description="Disordered" evidence="1">
    <location>
        <begin position="130"/>
        <end position="238"/>
    </location>
</feature>
<keyword evidence="3" id="KW-1185">Reference proteome</keyword>
<feature type="region of interest" description="Disordered" evidence="1">
    <location>
        <begin position="255"/>
        <end position="353"/>
    </location>
</feature>
<accession>A0A5C3M3A3</accession>
<gene>
    <name evidence="2" type="ORF">BDQ12DRAFT_735071</name>
</gene>
<feature type="compositionally biased region" description="Pro residues" evidence="1">
    <location>
        <begin position="101"/>
        <end position="113"/>
    </location>
</feature>
<sequence length="666" mass="72544">MNSTVSNFFSRDAMLKRQARTARSRKATLISKPLHIIQEEDEPRASSSRSPSPYASTSASSNQKAKRRHANVLVSDIRIARDAPAHLDTEEQDDSLLSAPRPAPRPPTSPVPSPDSFRLTFTDVSFKFPHPPLPTPSSDRHSCVSPTPSMSSSCSSSSPESDSMGLPTTPSSSDDEFSLPSPRFNPRRAAIKPLVIIKHSSSPPQDSPISHLESYHIKPTSPPPSPLSDSDSESDSEWYTREFSKILTLCSPIPPSFPTQNARPESMFIPPAVMPASPKPTGYPSGQLDPAFPRKRLSHERKRSIPKYAPPPPPVPPIPAHFRSNSISRRNSCSKTLPTTVRRPPPRSSVPADFDLADDESAFSFSMYADPESPTSAYSQQSFSSGGQEIEFPVDDLKFEMDMDYQLMLPLSLPGSPIDLEADIAHGLEELRRGVPELSVTEFVLEEEQKEAEQAQEVYVREEVQSHPLTPVVEEPQEEEEQAQDVFTSSSPCPIPASPAFSGSSAYSFIYPSPCSSPIPFDSPYDAIDLPERGLKSKWSSSTLNSIREEHELRGAAKLRLYFGGGGSPSKTKRTSKKLPQTPTSPAFSFSSSGHSPSPLSGKGRQSSRRESDVMVIGYGQTVGVRRRGSINSVSDAGSETSTSSSGSNGLRRKPIPVELFVRGGA</sequence>
<feature type="compositionally biased region" description="Basic residues" evidence="1">
    <location>
        <begin position="293"/>
        <end position="305"/>
    </location>
</feature>
<reference evidence="2 3" key="1">
    <citation type="journal article" date="2019" name="Nat. Ecol. Evol.">
        <title>Megaphylogeny resolves global patterns of mushroom evolution.</title>
        <authorList>
            <person name="Varga T."/>
            <person name="Krizsan K."/>
            <person name="Foldi C."/>
            <person name="Dima B."/>
            <person name="Sanchez-Garcia M."/>
            <person name="Sanchez-Ramirez S."/>
            <person name="Szollosi G.J."/>
            <person name="Szarkandi J.G."/>
            <person name="Papp V."/>
            <person name="Albert L."/>
            <person name="Andreopoulos W."/>
            <person name="Angelini C."/>
            <person name="Antonin V."/>
            <person name="Barry K.W."/>
            <person name="Bougher N.L."/>
            <person name="Buchanan P."/>
            <person name="Buyck B."/>
            <person name="Bense V."/>
            <person name="Catcheside P."/>
            <person name="Chovatia M."/>
            <person name="Cooper J."/>
            <person name="Damon W."/>
            <person name="Desjardin D."/>
            <person name="Finy P."/>
            <person name="Geml J."/>
            <person name="Haridas S."/>
            <person name="Hughes K."/>
            <person name="Justo A."/>
            <person name="Karasinski D."/>
            <person name="Kautmanova I."/>
            <person name="Kiss B."/>
            <person name="Kocsube S."/>
            <person name="Kotiranta H."/>
            <person name="LaButti K.M."/>
            <person name="Lechner B.E."/>
            <person name="Liimatainen K."/>
            <person name="Lipzen A."/>
            <person name="Lukacs Z."/>
            <person name="Mihaltcheva S."/>
            <person name="Morgado L.N."/>
            <person name="Niskanen T."/>
            <person name="Noordeloos M.E."/>
            <person name="Ohm R.A."/>
            <person name="Ortiz-Santana B."/>
            <person name="Ovrebo C."/>
            <person name="Racz N."/>
            <person name="Riley R."/>
            <person name="Savchenko A."/>
            <person name="Shiryaev A."/>
            <person name="Soop K."/>
            <person name="Spirin V."/>
            <person name="Szebenyi C."/>
            <person name="Tomsovsky M."/>
            <person name="Tulloss R.E."/>
            <person name="Uehling J."/>
            <person name="Grigoriev I.V."/>
            <person name="Vagvolgyi C."/>
            <person name="Papp T."/>
            <person name="Martin F.M."/>
            <person name="Miettinen O."/>
            <person name="Hibbett D.S."/>
            <person name="Nagy L.G."/>
        </authorList>
    </citation>
    <scope>NUCLEOTIDE SEQUENCE [LARGE SCALE GENOMIC DNA]</scope>
    <source>
        <strain evidence="2 3">CBS 166.37</strain>
    </source>
</reference>
<feature type="compositionally biased region" description="Basic and acidic residues" evidence="1">
    <location>
        <begin position="78"/>
        <end position="89"/>
    </location>
</feature>
<organism evidence="2 3">
    <name type="scientific">Crucibulum laeve</name>
    <dbReference type="NCBI Taxonomy" id="68775"/>
    <lineage>
        <taxon>Eukaryota</taxon>
        <taxon>Fungi</taxon>
        <taxon>Dikarya</taxon>
        <taxon>Basidiomycota</taxon>
        <taxon>Agaricomycotina</taxon>
        <taxon>Agaricomycetes</taxon>
        <taxon>Agaricomycetidae</taxon>
        <taxon>Agaricales</taxon>
        <taxon>Agaricineae</taxon>
        <taxon>Nidulariaceae</taxon>
        <taxon>Crucibulum</taxon>
    </lineage>
</organism>
<dbReference type="Proteomes" id="UP000308652">
    <property type="component" value="Unassembled WGS sequence"/>
</dbReference>
<feature type="compositionally biased region" description="Basic residues" evidence="1">
    <location>
        <begin position="17"/>
        <end position="26"/>
    </location>
</feature>